<gene>
    <name evidence="2" type="primary">LOC111107078</name>
</gene>
<evidence type="ECO:0000313" key="1">
    <source>
        <dbReference type="Proteomes" id="UP000694844"/>
    </source>
</evidence>
<sequence>MVATLTLLSNEIARKIGKGSMPNLDTMCQNIFDAGGKELNVSGKGTFALKIDSFSCTVQAAVADLMIDGVKDLDFLTGYNYSVVLRKQEITIGDFNKFQMVRKGHFRCFRVVTPSTIRIPAKPEVVVPEKVSTPESEQQSCFKSIIEPTFDKANDMPAMVDRKSVTSTVSTKKLLPNSAQLNTQLVKNRSSVKRHKGQANRRQKRYHDAKVNWQSFKKADKVYVFFL</sequence>
<proteinExistence type="predicted"/>
<dbReference type="KEGG" id="cvn:111107078"/>
<keyword evidence="1" id="KW-1185">Reference proteome</keyword>
<dbReference type="GeneID" id="111107078"/>
<organism evidence="1 2">
    <name type="scientific">Crassostrea virginica</name>
    <name type="common">Eastern oyster</name>
    <dbReference type="NCBI Taxonomy" id="6565"/>
    <lineage>
        <taxon>Eukaryota</taxon>
        <taxon>Metazoa</taxon>
        <taxon>Spiralia</taxon>
        <taxon>Lophotrochozoa</taxon>
        <taxon>Mollusca</taxon>
        <taxon>Bivalvia</taxon>
        <taxon>Autobranchia</taxon>
        <taxon>Pteriomorphia</taxon>
        <taxon>Ostreida</taxon>
        <taxon>Ostreoidea</taxon>
        <taxon>Ostreidae</taxon>
        <taxon>Crassostrea</taxon>
    </lineage>
</organism>
<dbReference type="Proteomes" id="UP000694844">
    <property type="component" value="Chromosome 8"/>
</dbReference>
<dbReference type="AlphaFoldDB" id="A0A8B8B2W7"/>
<name>A0A8B8B2W7_CRAVI</name>
<protein>
    <submittedName>
        <fullName evidence="2">Uncharacterized protein LOC111107078</fullName>
    </submittedName>
</protein>
<evidence type="ECO:0000313" key="2">
    <source>
        <dbReference type="RefSeq" id="XP_022297752.1"/>
    </source>
</evidence>
<dbReference type="RefSeq" id="XP_022297752.1">
    <property type="nucleotide sequence ID" value="XM_022442044.1"/>
</dbReference>
<reference evidence="2" key="1">
    <citation type="submission" date="2025-08" db="UniProtKB">
        <authorList>
            <consortium name="RefSeq"/>
        </authorList>
    </citation>
    <scope>IDENTIFICATION</scope>
    <source>
        <tissue evidence="2">Whole sample</tissue>
    </source>
</reference>
<accession>A0A8B8B2W7</accession>